<feature type="transmembrane region" description="Helical" evidence="3">
    <location>
        <begin position="151"/>
        <end position="170"/>
    </location>
</feature>
<accession>A0ABU7E154</accession>
<gene>
    <name evidence="4" type="ORF">CHARACLAT_014175</name>
</gene>
<dbReference type="Proteomes" id="UP001352852">
    <property type="component" value="Unassembled WGS sequence"/>
</dbReference>
<keyword evidence="3" id="KW-0812">Transmembrane</keyword>
<keyword evidence="1" id="KW-0539">Nucleus</keyword>
<name>A0ABU7E154_9TELE</name>
<evidence type="ECO:0000256" key="1">
    <source>
        <dbReference type="RuleBase" id="RU366044"/>
    </source>
</evidence>
<organism evidence="4 5">
    <name type="scientific">Characodon lateralis</name>
    <dbReference type="NCBI Taxonomy" id="208331"/>
    <lineage>
        <taxon>Eukaryota</taxon>
        <taxon>Metazoa</taxon>
        <taxon>Chordata</taxon>
        <taxon>Craniata</taxon>
        <taxon>Vertebrata</taxon>
        <taxon>Euteleostomi</taxon>
        <taxon>Actinopterygii</taxon>
        <taxon>Neopterygii</taxon>
        <taxon>Teleostei</taxon>
        <taxon>Neoteleostei</taxon>
        <taxon>Acanthomorphata</taxon>
        <taxon>Ovalentaria</taxon>
        <taxon>Atherinomorphae</taxon>
        <taxon>Cyprinodontiformes</taxon>
        <taxon>Goodeidae</taxon>
        <taxon>Characodon</taxon>
    </lineage>
</organism>
<feature type="transmembrane region" description="Helical" evidence="3">
    <location>
        <begin position="95"/>
        <end position="116"/>
    </location>
</feature>
<keyword evidence="3" id="KW-0472">Membrane</keyword>
<keyword evidence="1" id="KW-0804">Transcription</keyword>
<comment type="caution">
    <text evidence="4">The sequence shown here is derived from an EMBL/GenBank/DDBJ whole genome shotgun (WGS) entry which is preliminary data.</text>
</comment>
<dbReference type="Pfam" id="PF05793">
    <property type="entry name" value="TFIIF_alpha"/>
    <property type="match status" value="1"/>
</dbReference>
<sequence>MIGVNVFLYVPPISSDEEPTHEKHSKAEEHPKGIDEVSESEEESEEEKQNEDEAKEEEEEEEGKKTPVQMEKKKKKDSSGESDSSDDSDIEGETASALFMVVNACVCVCVSVLDLLFESFTYVEYRQLFVDTARLEVFGAIFRIADVKCVNGFIFVVCCMFAFILMKGVFHFAPRRRSAHLLNGLVDVAPQAAPGQAVVRGRHPSTLPPPPAHCALLPASWSKGKDKFRLQPLTHRQPKG</sequence>
<keyword evidence="1" id="KW-0238">DNA-binding</keyword>
<comment type="similarity">
    <text evidence="1">Belongs to the TFIIF alpha subunit family.</text>
</comment>
<evidence type="ECO:0000256" key="2">
    <source>
        <dbReference type="SAM" id="MobiDB-lite"/>
    </source>
</evidence>
<evidence type="ECO:0000313" key="4">
    <source>
        <dbReference type="EMBL" id="MED6280766.1"/>
    </source>
</evidence>
<feature type="region of interest" description="Disordered" evidence="2">
    <location>
        <begin position="1"/>
        <end position="89"/>
    </location>
</feature>
<keyword evidence="1" id="KW-0805">Transcription regulation</keyword>
<comment type="function">
    <text evidence="1">TFIIF is a general transcription initiation factor that binds to RNA polymerase II and helps to recruit it to the initiation complex in collaboration with TFIIB. It promotes transcription elongation.</text>
</comment>
<reference evidence="4 5" key="1">
    <citation type="submission" date="2021-06" db="EMBL/GenBank/DDBJ databases">
        <authorList>
            <person name="Palmer J.M."/>
        </authorList>
    </citation>
    <scope>NUCLEOTIDE SEQUENCE [LARGE SCALE GENOMIC DNA]</scope>
    <source>
        <strain evidence="4 5">CL_MEX2019</strain>
        <tissue evidence="4">Muscle</tissue>
    </source>
</reference>
<feature type="compositionally biased region" description="Acidic residues" evidence="2">
    <location>
        <begin position="36"/>
        <end position="61"/>
    </location>
</feature>
<dbReference type="EMBL" id="JAHUTJ010042039">
    <property type="protein sequence ID" value="MED6280766.1"/>
    <property type="molecule type" value="Genomic_DNA"/>
</dbReference>
<keyword evidence="3" id="KW-1133">Transmembrane helix</keyword>
<evidence type="ECO:0000313" key="5">
    <source>
        <dbReference type="Proteomes" id="UP001352852"/>
    </source>
</evidence>
<comment type="subcellular location">
    <subcellularLocation>
        <location evidence="1">Nucleus</location>
    </subcellularLocation>
</comment>
<keyword evidence="5" id="KW-1185">Reference proteome</keyword>
<protein>
    <recommendedName>
        <fullName evidence="1">Transcription initiation factor IIF subunit alpha</fullName>
    </recommendedName>
</protein>
<evidence type="ECO:0000256" key="3">
    <source>
        <dbReference type="SAM" id="Phobius"/>
    </source>
</evidence>
<proteinExistence type="inferred from homology"/>
<feature type="compositionally biased region" description="Basic and acidic residues" evidence="2">
    <location>
        <begin position="18"/>
        <end position="35"/>
    </location>
</feature>
<dbReference type="InterPro" id="IPR008851">
    <property type="entry name" value="TFIIF-alpha"/>
</dbReference>